<evidence type="ECO:0000313" key="3">
    <source>
        <dbReference type="EMBL" id="MBP2032742.1"/>
    </source>
</evidence>
<dbReference type="Proteomes" id="UP001519307">
    <property type="component" value="Unassembled WGS sequence"/>
</dbReference>
<dbReference type="Pfam" id="PF23771">
    <property type="entry name" value="DUF7168"/>
    <property type="match status" value="1"/>
</dbReference>
<sequence length="229" mass="26353">MDTKIVEKIKKLLALSESSNEYEAKVAMLKVQELLVKYKLSMKEVKDYKICSSKVLTKKTKISFTSAKWKGRLASLIADNFSCYCYYKIKRTNIITFLGREEDVTVCNIVLEYAIDCIASETNRIKYQYRRDGYSTVGIVSDYAIGFISGLNDKFEEQKRKNQEWGIILAKDTEVTEQYENIDFNRSINLNQKFKGNSDVLEQGIEDGRKFSISDKVEQGKSGEIDLLM</sequence>
<evidence type="ECO:0000259" key="2">
    <source>
        <dbReference type="Pfam" id="PF23771"/>
    </source>
</evidence>
<reference evidence="3 4" key="1">
    <citation type="submission" date="2021-03" db="EMBL/GenBank/DDBJ databases">
        <title>Genomic Encyclopedia of Type Strains, Phase IV (KMG-IV): sequencing the most valuable type-strain genomes for metagenomic binning, comparative biology and taxonomic classification.</title>
        <authorList>
            <person name="Goeker M."/>
        </authorList>
    </citation>
    <scope>NUCLEOTIDE SEQUENCE [LARGE SCALE GENOMIC DNA]</scope>
    <source>
        <strain evidence="3 4">DSM 28783</strain>
    </source>
</reference>
<name>A0ABS4KRT6_9CLOT</name>
<feature type="domain" description="DUF7168" evidence="2">
    <location>
        <begin position="53"/>
        <end position="181"/>
    </location>
</feature>
<dbReference type="Pfam" id="PF10979">
    <property type="entry name" value="DUF2786"/>
    <property type="match status" value="1"/>
</dbReference>
<dbReference type="RefSeq" id="WP_209701918.1">
    <property type="nucleotide sequence ID" value="NZ_JAGGLM010000007.1"/>
</dbReference>
<feature type="domain" description="DUF2786" evidence="1">
    <location>
        <begin position="4"/>
        <end position="42"/>
    </location>
</feature>
<comment type="caution">
    <text evidence="3">The sequence shown here is derived from an EMBL/GenBank/DDBJ whole genome shotgun (WGS) entry which is preliminary data.</text>
</comment>
<dbReference type="EMBL" id="JAGGLM010000007">
    <property type="protein sequence ID" value="MBP2032742.1"/>
    <property type="molecule type" value="Genomic_DNA"/>
</dbReference>
<keyword evidence="4" id="KW-1185">Reference proteome</keyword>
<dbReference type="InterPro" id="IPR055592">
    <property type="entry name" value="DUF7168"/>
</dbReference>
<proteinExistence type="predicted"/>
<evidence type="ECO:0000313" key="4">
    <source>
        <dbReference type="Proteomes" id="UP001519307"/>
    </source>
</evidence>
<gene>
    <name evidence="3" type="ORF">J2Z42_001416</name>
</gene>
<organism evidence="3 4">
    <name type="scientific">Clostridium algifaecis</name>
    <dbReference type="NCBI Taxonomy" id="1472040"/>
    <lineage>
        <taxon>Bacteria</taxon>
        <taxon>Bacillati</taxon>
        <taxon>Bacillota</taxon>
        <taxon>Clostridia</taxon>
        <taxon>Eubacteriales</taxon>
        <taxon>Clostridiaceae</taxon>
        <taxon>Clostridium</taxon>
    </lineage>
</organism>
<dbReference type="InterPro" id="IPR024498">
    <property type="entry name" value="DUF2786"/>
</dbReference>
<evidence type="ECO:0000259" key="1">
    <source>
        <dbReference type="Pfam" id="PF10979"/>
    </source>
</evidence>
<protein>
    <recommendedName>
        <fullName evidence="5">DUF2786 domain-containing protein</fullName>
    </recommendedName>
</protein>
<accession>A0ABS4KRT6</accession>
<evidence type="ECO:0008006" key="5">
    <source>
        <dbReference type="Google" id="ProtNLM"/>
    </source>
</evidence>